<sequence>MTESIDEGKFKITSLVERELTDDDKKLLNNQDHCSPFVKKSAISLAQKNWDKFYKRNKDNFFKDRHWSKDDLQEACPHINFNTPLTYLEAGCGVGNMLFPIKEYFNNWIICGFDFSENAINIVKERASNANVNVYADMVDLTDSERATFVSNIFPLSDLSSLIFVISAIEPKKHSNAILNALKFIKPGGTIFFRDYGINDHAMIRFGYGTKIDERFYVRSDNTTSYFFTTKEVEKLFIDNGCEVITCQYLFRKTVNYKKNLSVDRVFVQGVFRKL</sequence>
<protein>
    <recommendedName>
        <fullName evidence="4">tRNA N(3)-methylcytidine methyltransferase</fullName>
        <ecNumber evidence="4">2.1.1.-</ecNumber>
    </recommendedName>
</protein>
<proteinExistence type="inferred from homology"/>
<evidence type="ECO:0000256" key="3">
    <source>
        <dbReference type="ARBA" id="ARBA00022679"/>
    </source>
</evidence>
<evidence type="ECO:0000313" key="5">
    <source>
        <dbReference type="Proteomes" id="UP000038045"/>
    </source>
</evidence>
<dbReference type="InterPro" id="IPR026113">
    <property type="entry name" value="METTL2/6/8-like"/>
</dbReference>
<dbReference type="GO" id="GO:0008173">
    <property type="term" value="F:RNA methyltransferase activity"/>
    <property type="evidence" value="ECO:0007669"/>
    <property type="project" value="UniProtKB-ARBA"/>
</dbReference>
<dbReference type="CDD" id="cd02440">
    <property type="entry name" value="AdoMet_MTases"/>
    <property type="match status" value="1"/>
</dbReference>
<keyword evidence="2 4" id="KW-0489">Methyltransferase</keyword>
<dbReference type="PANTHER" id="PTHR22809:SF5">
    <property type="entry name" value="TRNA N(3)-METHYLCYTIDINE METHYLTRANSFERASE METTL6"/>
    <property type="match status" value="1"/>
</dbReference>
<dbReference type="AlphaFoldDB" id="A0A0N4ZHA7"/>
<dbReference type="EC" id="2.1.1.-" evidence="4"/>
<dbReference type="Gene3D" id="3.40.50.150">
    <property type="entry name" value="Vaccinia Virus protein VP39"/>
    <property type="match status" value="1"/>
</dbReference>
<name>A0A0N4ZHA7_PARTI</name>
<accession>A0A0N4ZHA7</accession>
<evidence type="ECO:0000256" key="1">
    <source>
        <dbReference type="ARBA" id="ARBA00009725"/>
    </source>
</evidence>
<evidence type="ECO:0000256" key="2">
    <source>
        <dbReference type="ARBA" id="ARBA00022603"/>
    </source>
</evidence>
<dbReference type="PIRSF" id="PIRSF037755">
    <property type="entry name" value="Mettl2_prd"/>
    <property type="match status" value="1"/>
</dbReference>
<dbReference type="Pfam" id="PF13489">
    <property type="entry name" value="Methyltransf_23"/>
    <property type="match status" value="1"/>
</dbReference>
<evidence type="ECO:0000256" key="4">
    <source>
        <dbReference type="PIRNR" id="PIRNR037755"/>
    </source>
</evidence>
<dbReference type="InterPro" id="IPR029063">
    <property type="entry name" value="SAM-dependent_MTases_sf"/>
</dbReference>
<keyword evidence="3 4" id="KW-0808">Transferase</keyword>
<dbReference type="PANTHER" id="PTHR22809">
    <property type="entry name" value="METHYLTRANSFERASE-RELATED"/>
    <property type="match status" value="1"/>
</dbReference>
<comment type="similarity">
    <text evidence="1 4">Belongs to the methyltransferase superfamily. METL family.</text>
</comment>
<evidence type="ECO:0000313" key="6">
    <source>
        <dbReference type="WBParaSite" id="PTRK_0000727000.1"/>
    </source>
</evidence>
<dbReference type="STRING" id="131310.A0A0N4ZHA7"/>
<dbReference type="SUPFAM" id="SSF53335">
    <property type="entry name" value="S-adenosyl-L-methionine-dependent methyltransferases"/>
    <property type="match status" value="1"/>
</dbReference>
<dbReference type="WBParaSite" id="PTRK_0000727000.1">
    <property type="protein sequence ID" value="PTRK_0000727000.1"/>
    <property type="gene ID" value="PTRK_0000727000"/>
</dbReference>
<reference evidence="6" key="1">
    <citation type="submission" date="2017-02" db="UniProtKB">
        <authorList>
            <consortium name="WormBaseParasite"/>
        </authorList>
    </citation>
    <scope>IDENTIFICATION</scope>
</reference>
<dbReference type="GO" id="GO:0032259">
    <property type="term" value="P:methylation"/>
    <property type="evidence" value="ECO:0007669"/>
    <property type="project" value="UniProtKB-KW"/>
</dbReference>
<comment type="function">
    <text evidence="4">S-adenosyl-L-methionine-dependent methyltransferase.</text>
</comment>
<dbReference type="Proteomes" id="UP000038045">
    <property type="component" value="Unplaced"/>
</dbReference>
<keyword evidence="5" id="KW-1185">Reference proteome</keyword>
<dbReference type="GO" id="GO:0008757">
    <property type="term" value="F:S-adenosylmethionine-dependent methyltransferase activity"/>
    <property type="evidence" value="ECO:0007669"/>
    <property type="project" value="UniProtKB-ARBA"/>
</dbReference>
<organism evidence="5 6">
    <name type="scientific">Parastrongyloides trichosuri</name>
    <name type="common">Possum-specific nematode worm</name>
    <dbReference type="NCBI Taxonomy" id="131310"/>
    <lineage>
        <taxon>Eukaryota</taxon>
        <taxon>Metazoa</taxon>
        <taxon>Ecdysozoa</taxon>
        <taxon>Nematoda</taxon>
        <taxon>Chromadorea</taxon>
        <taxon>Rhabditida</taxon>
        <taxon>Tylenchina</taxon>
        <taxon>Panagrolaimomorpha</taxon>
        <taxon>Strongyloidoidea</taxon>
        <taxon>Strongyloididae</taxon>
        <taxon>Parastrongyloides</taxon>
    </lineage>
</organism>